<accession>A0A935TAQ8</accession>
<protein>
    <submittedName>
        <fullName evidence="2">Uncharacterized protein</fullName>
    </submittedName>
</protein>
<name>A0A935TAQ8_9PROT</name>
<dbReference type="EMBL" id="JADJOT010000009">
    <property type="protein sequence ID" value="MBK7954339.1"/>
    <property type="molecule type" value="Genomic_DNA"/>
</dbReference>
<dbReference type="Proteomes" id="UP000706151">
    <property type="component" value="Unassembled WGS sequence"/>
</dbReference>
<evidence type="ECO:0000313" key="2">
    <source>
        <dbReference type="EMBL" id="MBK7954339.1"/>
    </source>
</evidence>
<feature type="compositionally biased region" description="Basic and acidic residues" evidence="1">
    <location>
        <begin position="1"/>
        <end position="10"/>
    </location>
</feature>
<feature type="region of interest" description="Disordered" evidence="1">
    <location>
        <begin position="1"/>
        <end position="26"/>
    </location>
</feature>
<gene>
    <name evidence="2" type="ORF">IPK02_10480</name>
</gene>
<sequence>MTRENDKVDDSMLAPEAEGSRPPSGAQTVSLAIRLQPVEHSEQPVFANFTTVQTGSGVVFIDFGFLEPQTMAMLARLGQPGVKIPEAIGGNLACRMALSLETTANLANQLTQLLRNATAAQAQRAQAAMPANEEEQAGPIH</sequence>
<evidence type="ECO:0000313" key="3">
    <source>
        <dbReference type="Proteomes" id="UP000706151"/>
    </source>
</evidence>
<proteinExistence type="predicted"/>
<reference evidence="2 3" key="1">
    <citation type="submission" date="2020-10" db="EMBL/GenBank/DDBJ databases">
        <title>Connecting structure to function with the recovery of over 1000 high-quality activated sludge metagenome-assembled genomes encoding full-length rRNA genes using long-read sequencing.</title>
        <authorList>
            <person name="Singleton C.M."/>
            <person name="Petriglieri F."/>
            <person name="Kristensen J.M."/>
            <person name="Kirkegaard R.H."/>
            <person name="Michaelsen T.Y."/>
            <person name="Andersen M.H."/>
            <person name="Karst S.M."/>
            <person name="Dueholm M.S."/>
            <person name="Nielsen P.H."/>
            <person name="Albertsen M."/>
        </authorList>
    </citation>
    <scope>NUCLEOTIDE SEQUENCE [LARGE SCALE GENOMIC DNA]</scope>
    <source>
        <strain evidence="2">Fred_18-Q3-R57-64_BAT3C.720</strain>
    </source>
</reference>
<comment type="caution">
    <text evidence="2">The sequence shown here is derived from an EMBL/GenBank/DDBJ whole genome shotgun (WGS) entry which is preliminary data.</text>
</comment>
<evidence type="ECO:0000256" key="1">
    <source>
        <dbReference type="SAM" id="MobiDB-lite"/>
    </source>
</evidence>
<organism evidence="2 3">
    <name type="scientific">Candidatus Accumulibacter affinis</name>
    <dbReference type="NCBI Taxonomy" id="2954384"/>
    <lineage>
        <taxon>Bacteria</taxon>
        <taxon>Pseudomonadati</taxon>
        <taxon>Pseudomonadota</taxon>
        <taxon>Betaproteobacteria</taxon>
        <taxon>Candidatus Accumulibacter</taxon>
    </lineage>
</organism>
<dbReference type="AlphaFoldDB" id="A0A935TAQ8"/>